<organism evidence="4 5">
    <name type="scientific">Blastococcus xanthinilyticus</name>
    <dbReference type="NCBI Taxonomy" id="1564164"/>
    <lineage>
        <taxon>Bacteria</taxon>
        <taxon>Bacillati</taxon>
        <taxon>Actinomycetota</taxon>
        <taxon>Actinomycetes</taxon>
        <taxon>Geodermatophilales</taxon>
        <taxon>Geodermatophilaceae</taxon>
        <taxon>Blastococcus</taxon>
    </lineage>
</organism>
<protein>
    <submittedName>
        <fullName evidence="4">Glycosyltransferase involved in cell wall biosynthesis</fullName>
    </submittedName>
</protein>
<reference evidence="4 5" key="1">
    <citation type="submission" date="2019-07" db="EMBL/GenBank/DDBJ databases">
        <title>Genomic Encyclopedia of Archaeal and Bacterial Type Strains, Phase II (KMG-II): from individual species to whole genera.</title>
        <authorList>
            <person name="Goeker M."/>
        </authorList>
    </citation>
    <scope>NUCLEOTIDE SEQUENCE [LARGE SCALE GENOMIC DNA]</scope>
    <source>
        <strain evidence="4 5">DSM 46842</strain>
    </source>
</reference>
<evidence type="ECO:0000256" key="2">
    <source>
        <dbReference type="ARBA" id="ARBA00022679"/>
    </source>
</evidence>
<dbReference type="Gene3D" id="3.40.50.2000">
    <property type="entry name" value="Glycogen Phosphorylase B"/>
    <property type="match status" value="2"/>
</dbReference>
<dbReference type="RefSeq" id="WP_166533452.1">
    <property type="nucleotide sequence ID" value="NZ_VNHW01000007.1"/>
</dbReference>
<accession>A0A5S5CW26</accession>
<keyword evidence="1" id="KW-0328">Glycosyltransferase</keyword>
<proteinExistence type="predicted"/>
<dbReference type="EMBL" id="VNHW01000007">
    <property type="protein sequence ID" value="TYP87188.1"/>
    <property type="molecule type" value="Genomic_DNA"/>
</dbReference>
<keyword evidence="5" id="KW-1185">Reference proteome</keyword>
<dbReference type="AlphaFoldDB" id="A0A5S5CW26"/>
<feature type="region of interest" description="Disordered" evidence="3">
    <location>
        <begin position="1"/>
        <end position="24"/>
    </location>
</feature>
<name>A0A5S5CW26_9ACTN</name>
<dbReference type="Pfam" id="PF13692">
    <property type="entry name" value="Glyco_trans_1_4"/>
    <property type="match status" value="1"/>
</dbReference>
<keyword evidence="2 4" id="KW-0808">Transferase</keyword>
<comment type="caution">
    <text evidence="4">The sequence shown here is derived from an EMBL/GenBank/DDBJ whole genome shotgun (WGS) entry which is preliminary data.</text>
</comment>
<evidence type="ECO:0000256" key="3">
    <source>
        <dbReference type="SAM" id="MobiDB-lite"/>
    </source>
</evidence>
<evidence type="ECO:0000256" key="1">
    <source>
        <dbReference type="ARBA" id="ARBA00022676"/>
    </source>
</evidence>
<dbReference type="CDD" id="cd03801">
    <property type="entry name" value="GT4_PimA-like"/>
    <property type="match status" value="1"/>
</dbReference>
<evidence type="ECO:0000313" key="5">
    <source>
        <dbReference type="Proteomes" id="UP000322499"/>
    </source>
</evidence>
<dbReference type="PANTHER" id="PTHR12526:SF510">
    <property type="entry name" value="D-INOSITOL 3-PHOSPHATE GLYCOSYLTRANSFERASE"/>
    <property type="match status" value="1"/>
</dbReference>
<dbReference type="PANTHER" id="PTHR12526">
    <property type="entry name" value="GLYCOSYLTRANSFERASE"/>
    <property type="match status" value="1"/>
</dbReference>
<dbReference type="SUPFAM" id="SSF53756">
    <property type="entry name" value="UDP-Glycosyltransferase/glycogen phosphorylase"/>
    <property type="match status" value="1"/>
</dbReference>
<gene>
    <name evidence="4" type="ORF">BD833_107128</name>
</gene>
<dbReference type="Proteomes" id="UP000322499">
    <property type="component" value="Unassembled WGS sequence"/>
</dbReference>
<sequence>MTGSPRPALRVTQIGNASGGPGGVSSVVRTTSTWADDDLVVREWPSYWHGSRRRTVAALARTTAKALFSKVGPTDVWHFHLTQEGSFLREGLLLWIGRRRGVCCTALVHGSHFVAFAEANRRLAGRVLRRPAVVFVLTEPASEMVRSLGVPAVRVANAVPIADEPVTAGRSGFVFAGEIGERKGADVLLEAWAAAGVEGHELVLLGDLARRFRLPDPLPDGVVVQGPVGPDEVLARLRTAVALVLPSRAEAMPMIILESMSLGTPVIATDVGQIAEVVDSTGLVVPPADAAALGTAIRRLADSPELARRLGQSAWDRVRTRHSNDVVKGTFVAHWAACVSAARPGDKPLPDPPDST</sequence>
<dbReference type="GO" id="GO:0016757">
    <property type="term" value="F:glycosyltransferase activity"/>
    <property type="evidence" value="ECO:0007669"/>
    <property type="project" value="UniProtKB-KW"/>
</dbReference>
<evidence type="ECO:0000313" key="4">
    <source>
        <dbReference type="EMBL" id="TYP87188.1"/>
    </source>
</evidence>